<dbReference type="GO" id="GO:0019670">
    <property type="term" value="P:anaerobic L-glutamate catabolic process"/>
    <property type="evidence" value="ECO:0007669"/>
    <property type="project" value="InterPro"/>
</dbReference>
<sequence>MSGTLPRPAGNDFSDFVHERSRAGELVVQPRMGFSAPERMRAGLQAVRAARATTVGTITVDSYTRVGDHGSVREALRTGTPLNGYPLVEHGPETNHRLLAGLAGPDFPVQLRHGSALPQRLFEAMLAAGLTATEGGPVSYCLPYSRTPLAEAARAWADGCELLADRAPAGRPVHLESFGGCMLGQLCPPGLLVALSVLECLFFVQHGIGSVSLSYAQQTNPAQDLAAVRAMRRLAAEYLGAVRWHVVIYTYMGVFPRTRAGALRLLADSVRLARATGAERLVTKTAVEALRIPTIEENIEALELAGEVAGRPDAAAGLSASAAEEAALHLEARTLIEATLALHQDVGEALVRAVRQGLLDVPYCLHPDNANQARTLIDETGRLRWRRTGRMPIAAASVSTATGSPAFELLDQLRYIERRCDGVLPGPARPPRSVTG</sequence>
<dbReference type="PIRSF" id="PIRSF001495">
    <property type="entry name" value="Met_asp_mut_epsi"/>
    <property type="match status" value="1"/>
</dbReference>
<dbReference type="EMBL" id="VIWY01000001">
    <property type="protein sequence ID" value="TWG26288.1"/>
    <property type="molecule type" value="Genomic_DNA"/>
</dbReference>
<comment type="caution">
    <text evidence="4">The sequence shown here is derived from an EMBL/GenBank/DDBJ whole genome shotgun (WGS) entry which is preliminary data.</text>
</comment>
<dbReference type="AlphaFoldDB" id="A0A561WR24"/>
<dbReference type="InterPro" id="IPR016176">
    <property type="entry name" value="Cbl-dep_enz_cat"/>
</dbReference>
<dbReference type="GO" id="GO:0031419">
    <property type="term" value="F:cobalamin binding"/>
    <property type="evidence" value="ECO:0007669"/>
    <property type="project" value="UniProtKB-KW"/>
</dbReference>
<keyword evidence="3" id="KW-0170">Cobalt</keyword>
<keyword evidence="2" id="KW-0413">Isomerase</keyword>
<accession>A0A561WR24</accession>
<reference evidence="4 5" key="1">
    <citation type="submission" date="2019-06" db="EMBL/GenBank/DDBJ databases">
        <title>Sequencing the genomes of 1000 actinobacteria strains.</title>
        <authorList>
            <person name="Klenk H.-P."/>
        </authorList>
    </citation>
    <scope>NUCLEOTIDE SEQUENCE [LARGE SCALE GENOMIC DNA]</scope>
    <source>
        <strain evidence="4 5">DSM 43866</strain>
    </source>
</reference>
<organism evidence="4 5">
    <name type="scientific">Actinoplanes teichomyceticus</name>
    <dbReference type="NCBI Taxonomy" id="1867"/>
    <lineage>
        <taxon>Bacteria</taxon>
        <taxon>Bacillati</taxon>
        <taxon>Actinomycetota</taxon>
        <taxon>Actinomycetes</taxon>
        <taxon>Micromonosporales</taxon>
        <taxon>Micromonosporaceae</taxon>
        <taxon>Actinoplanes</taxon>
    </lineage>
</organism>
<dbReference type="Pfam" id="PF06368">
    <property type="entry name" value="Met_asp_mut_E"/>
    <property type="match status" value="1"/>
</dbReference>
<name>A0A561WR24_ACTTI</name>
<dbReference type="GO" id="GO:0050097">
    <property type="term" value="F:methylaspartate mutase activity"/>
    <property type="evidence" value="ECO:0007669"/>
    <property type="project" value="InterPro"/>
</dbReference>
<dbReference type="OrthoDB" id="5332339at2"/>
<proteinExistence type="predicted"/>
<evidence type="ECO:0000256" key="3">
    <source>
        <dbReference type="ARBA" id="ARBA00023285"/>
    </source>
</evidence>
<evidence type="ECO:0000313" key="4">
    <source>
        <dbReference type="EMBL" id="TWG26288.1"/>
    </source>
</evidence>
<dbReference type="InterPro" id="IPR006396">
    <property type="entry name" value="Glu_mut_E"/>
</dbReference>
<protein>
    <submittedName>
        <fullName evidence="4">Glutamate mutase subunit E</fullName>
    </submittedName>
</protein>
<dbReference type="Proteomes" id="UP000320239">
    <property type="component" value="Unassembled WGS sequence"/>
</dbReference>
<keyword evidence="5" id="KW-1185">Reference proteome</keyword>
<evidence type="ECO:0000256" key="2">
    <source>
        <dbReference type="ARBA" id="ARBA00023235"/>
    </source>
</evidence>
<evidence type="ECO:0000313" key="5">
    <source>
        <dbReference type="Proteomes" id="UP000320239"/>
    </source>
</evidence>
<gene>
    <name evidence="4" type="ORF">FHX34_1011269</name>
</gene>
<keyword evidence="1" id="KW-0846">Cobalamin</keyword>
<dbReference type="SUPFAM" id="SSF51703">
    <property type="entry name" value="Cobalamin (vitamin B12)-dependent enzymes"/>
    <property type="match status" value="1"/>
</dbReference>
<dbReference type="Gene3D" id="3.20.20.240">
    <property type="entry name" value="Methylmalonyl-CoA mutase"/>
    <property type="match status" value="1"/>
</dbReference>
<evidence type="ECO:0000256" key="1">
    <source>
        <dbReference type="ARBA" id="ARBA00022628"/>
    </source>
</evidence>